<dbReference type="AlphaFoldDB" id="A0A378IZK5"/>
<evidence type="ECO:0000313" key="2">
    <source>
        <dbReference type="Proteomes" id="UP000254677"/>
    </source>
</evidence>
<reference evidence="1 2" key="1">
    <citation type="submission" date="2018-06" db="EMBL/GenBank/DDBJ databases">
        <authorList>
            <consortium name="Pathogen Informatics"/>
            <person name="Doyle S."/>
        </authorList>
    </citation>
    <scope>NUCLEOTIDE SEQUENCE [LARGE SCALE GENOMIC DNA]</scope>
    <source>
        <strain evidence="1 2">NCTC13292</strain>
    </source>
</reference>
<name>A0A378IZK5_9GAMM</name>
<dbReference type="EMBL" id="UGOA01000001">
    <property type="protein sequence ID" value="STX40528.1"/>
    <property type="molecule type" value="Genomic_DNA"/>
</dbReference>
<dbReference type="RefSeq" id="WP_115220177.1">
    <property type="nucleotide sequence ID" value="NZ_CAXYJE010000001.1"/>
</dbReference>
<proteinExistence type="predicted"/>
<sequence>MSRRSIEDRSRFCAYAFLASKRGQVGKDLKQGPLRHQFSLFNKAGFSATDDFNLNKDLPTQKDKIYEQVFALLSQENPLVAIDKQPNKDSYNGFIYTIRIKMNSEEKKHLHSKNVGAEVPFIEDENVLTIILNDYGTNDDRSAI</sequence>
<evidence type="ECO:0000313" key="1">
    <source>
        <dbReference type="EMBL" id="STX40528.1"/>
    </source>
</evidence>
<organism evidence="1 2">
    <name type="scientific">Legionella donaldsonii</name>
    <dbReference type="NCBI Taxonomy" id="45060"/>
    <lineage>
        <taxon>Bacteria</taxon>
        <taxon>Pseudomonadati</taxon>
        <taxon>Pseudomonadota</taxon>
        <taxon>Gammaproteobacteria</taxon>
        <taxon>Legionellales</taxon>
        <taxon>Legionellaceae</taxon>
        <taxon>Legionella</taxon>
    </lineage>
</organism>
<protein>
    <submittedName>
        <fullName evidence="1">LidE</fullName>
    </submittedName>
</protein>
<keyword evidence="2" id="KW-1185">Reference proteome</keyword>
<dbReference type="OrthoDB" id="5644945at2"/>
<dbReference type="Proteomes" id="UP000254677">
    <property type="component" value="Unassembled WGS sequence"/>
</dbReference>
<accession>A0A378IZK5</accession>
<gene>
    <name evidence="1" type="primary">lidE</name>
    <name evidence="1" type="ORF">NCTC13292_00277</name>
</gene>